<name>A0ACB8G3R2_9SAUR</name>
<sequence length="176" mass="19285">MQVGEPHGEGDEWRERSSLERLPVRLAPEPADGYCVTWAPPLRFALSSARVQSPSRDCHVRRRHAAHSDALSAAPSPLGRRLTQPDQHPNAAVQPSLKRGSLIDRLAGPNRSLDFLRPPNPQLQEAATQAKFGCEQRSSPRQRANIHLGNGPSGCFAVGLAYRCRSASCKGQMPRI</sequence>
<reference evidence="1" key="1">
    <citation type="submission" date="2021-08" db="EMBL/GenBank/DDBJ databases">
        <title>The first chromosome-level gecko genome reveals the dynamic sex chromosomes of Neotropical dwarf geckos (Sphaerodactylidae: Sphaerodactylus).</title>
        <authorList>
            <person name="Pinto B.J."/>
            <person name="Keating S.E."/>
            <person name="Gamble T."/>
        </authorList>
    </citation>
    <scope>NUCLEOTIDE SEQUENCE</scope>
    <source>
        <strain evidence="1">TG3544</strain>
    </source>
</reference>
<dbReference type="EMBL" id="CM037615">
    <property type="protein sequence ID" value="KAH8013782.1"/>
    <property type="molecule type" value="Genomic_DNA"/>
</dbReference>
<evidence type="ECO:0000313" key="2">
    <source>
        <dbReference type="Proteomes" id="UP000827872"/>
    </source>
</evidence>
<keyword evidence="2" id="KW-1185">Reference proteome</keyword>
<proteinExistence type="predicted"/>
<dbReference type="Proteomes" id="UP000827872">
    <property type="component" value="Linkage Group LG02"/>
</dbReference>
<organism evidence="1 2">
    <name type="scientific">Sphaerodactylus townsendi</name>
    <dbReference type="NCBI Taxonomy" id="933632"/>
    <lineage>
        <taxon>Eukaryota</taxon>
        <taxon>Metazoa</taxon>
        <taxon>Chordata</taxon>
        <taxon>Craniata</taxon>
        <taxon>Vertebrata</taxon>
        <taxon>Euteleostomi</taxon>
        <taxon>Lepidosauria</taxon>
        <taxon>Squamata</taxon>
        <taxon>Bifurcata</taxon>
        <taxon>Gekkota</taxon>
        <taxon>Sphaerodactylidae</taxon>
        <taxon>Sphaerodactylus</taxon>
    </lineage>
</organism>
<comment type="caution">
    <text evidence="1">The sequence shown here is derived from an EMBL/GenBank/DDBJ whole genome shotgun (WGS) entry which is preliminary data.</text>
</comment>
<gene>
    <name evidence="1" type="ORF">K3G42_021995</name>
</gene>
<protein>
    <submittedName>
        <fullName evidence="1">Uncharacterized protein</fullName>
    </submittedName>
</protein>
<evidence type="ECO:0000313" key="1">
    <source>
        <dbReference type="EMBL" id="KAH8013782.1"/>
    </source>
</evidence>
<accession>A0ACB8G3R2</accession>